<dbReference type="SUPFAM" id="SSF50729">
    <property type="entry name" value="PH domain-like"/>
    <property type="match status" value="1"/>
</dbReference>
<sequence length="414" mass="45889">MALPIDAAFPDAPLLQKDILDHVATYPPSLDLLRRISHYVLELRSQLPDLDNGPSSKRRKLDPPSDPSDLASEMSSDPSLLRLPDISFSIPQRKKFTLLLTASALAALGPTGSVEFGFFFKDIDYVACLPVPEKAARQSNFCIFVKNSHGVSQSESDPLLFTVPDGPQKANPSAYPDLKQTVVQTLNRLLPIAVVEPDPETFKSLSTNAYRKTDASYHTKAHLGTKEGFLFFLKDAIIWGFKKPMYCFLFESVESSSYSNITQRTFSLTIRTLEHYGGKEIEFSMIDQAEHPAIDDYLRRNQLKDASLTEARRARLPPSLVKENAGKKSELRAAQDEIAGIDPEHDAANYDDDDDDDDDDYKADSDSDSNSVSSSSSEGSKPDSTTHRKSASKNLAEDELGSELEDVELTDDEE</sequence>
<dbReference type="GO" id="GO:0042393">
    <property type="term" value="F:histone binding"/>
    <property type="evidence" value="ECO:0007669"/>
    <property type="project" value="TreeGrafter"/>
</dbReference>
<evidence type="ECO:0000256" key="4">
    <source>
        <dbReference type="SAM" id="MobiDB-lite"/>
    </source>
</evidence>
<dbReference type="SMART" id="SM01287">
    <property type="entry name" value="Rtt106"/>
    <property type="match status" value="1"/>
</dbReference>
<evidence type="ECO:0000256" key="1">
    <source>
        <dbReference type="ARBA" id="ARBA00006159"/>
    </source>
</evidence>
<protein>
    <recommendedName>
        <fullName evidence="5">Histone chaperone RTT106/FACT complex subunit SPT16-like middle domain-containing protein</fullName>
    </recommendedName>
</protein>
<dbReference type="InterPro" id="IPR011993">
    <property type="entry name" value="PH-like_dom_sf"/>
</dbReference>
<evidence type="ECO:0000256" key="2">
    <source>
        <dbReference type="ARBA" id="ARBA00037550"/>
    </source>
</evidence>
<feature type="compositionally biased region" description="Acidic residues" evidence="4">
    <location>
        <begin position="349"/>
        <end position="361"/>
    </location>
</feature>
<evidence type="ECO:0000313" key="6">
    <source>
        <dbReference type="EMBL" id="EWC45718.1"/>
    </source>
</evidence>
<accession>W7I0H0</accession>
<evidence type="ECO:0000256" key="3">
    <source>
        <dbReference type="ARBA" id="ARBA00038654"/>
    </source>
</evidence>
<name>W7I0H0_9PEZI</name>
<feature type="compositionally biased region" description="Basic and acidic residues" evidence="4">
    <location>
        <begin position="324"/>
        <end position="335"/>
    </location>
</feature>
<dbReference type="OrthoDB" id="75754at2759"/>
<dbReference type="Proteomes" id="UP000024837">
    <property type="component" value="Unassembled WGS sequence"/>
</dbReference>
<comment type="similarity">
    <text evidence="1">Belongs to the RTT106 family.</text>
</comment>
<proteinExistence type="inferred from homology"/>
<dbReference type="Gene3D" id="2.30.29.30">
    <property type="entry name" value="Pleckstrin-homology domain (PH domain)/Phosphotyrosine-binding domain (PTB)"/>
    <property type="match status" value="1"/>
</dbReference>
<feature type="region of interest" description="Disordered" evidence="4">
    <location>
        <begin position="50"/>
        <end position="77"/>
    </location>
</feature>
<dbReference type="InterPro" id="IPR050454">
    <property type="entry name" value="RTT106/SSRP1_HistChap/FACT"/>
</dbReference>
<dbReference type="AlphaFoldDB" id="W7I0H0"/>
<comment type="subunit">
    <text evidence="3">Interacts with histones H3 and H4.</text>
</comment>
<dbReference type="Pfam" id="PF08512">
    <property type="entry name" value="Rttp106-like_middle"/>
    <property type="match status" value="1"/>
</dbReference>
<dbReference type="PANTHER" id="PTHR45849">
    <property type="entry name" value="FACT COMPLEX SUBUNIT SSRP1"/>
    <property type="match status" value="1"/>
</dbReference>
<keyword evidence="7" id="KW-1185">Reference proteome</keyword>
<gene>
    <name evidence="6" type="ORF">DRE_05055</name>
</gene>
<dbReference type="Gene3D" id="2.30.29.120">
    <property type="match status" value="1"/>
</dbReference>
<reference evidence="6 7" key="1">
    <citation type="submission" date="2013-05" db="EMBL/GenBank/DDBJ databases">
        <title>Drechslerella stenobrocha genome reveals carnivorous origination and mechanical trapping mechanism of predatory fungi.</title>
        <authorList>
            <person name="Liu X."/>
            <person name="Zhang W."/>
            <person name="Liu K."/>
        </authorList>
    </citation>
    <scope>NUCLEOTIDE SEQUENCE [LARGE SCALE GENOMIC DNA]</scope>
    <source>
        <strain evidence="6 7">248</strain>
    </source>
</reference>
<feature type="compositionally biased region" description="Acidic residues" evidence="4">
    <location>
        <begin position="397"/>
        <end position="414"/>
    </location>
</feature>
<dbReference type="EMBL" id="KI966424">
    <property type="protein sequence ID" value="EWC45718.1"/>
    <property type="molecule type" value="Genomic_DNA"/>
</dbReference>
<dbReference type="GO" id="GO:0031491">
    <property type="term" value="F:nucleosome binding"/>
    <property type="evidence" value="ECO:0007669"/>
    <property type="project" value="TreeGrafter"/>
</dbReference>
<feature type="domain" description="Histone chaperone RTT106/FACT complex subunit SPT16-like middle" evidence="5">
    <location>
        <begin position="216"/>
        <end position="308"/>
    </location>
</feature>
<evidence type="ECO:0000313" key="7">
    <source>
        <dbReference type="Proteomes" id="UP000024837"/>
    </source>
</evidence>
<dbReference type="InterPro" id="IPR013719">
    <property type="entry name" value="RTT106/SPT16-like_middle_dom"/>
</dbReference>
<feature type="compositionally biased region" description="Low complexity" evidence="4">
    <location>
        <begin position="368"/>
        <end position="379"/>
    </location>
</feature>
<feature type="region of interest" description="Disordered" evidence="4">
    <location>
        <begin position="309"/>
        <end position="414"/>
    </location>
</feature>
<comment type="function">
    <text evidence="2">Histones H3 and H4 chaperone involved in the nucleosome formation and heterochromatin silencing. Required for the deposition of H3K56ac-carrying H3-H4 complex onto newly-replicated DNA. Plays a role in the transcriptional regulation of the cell-cycle dependent histone genes by creating a repressive structure at the core histone gene promoter.</text>
</comment>
<evidence type="ECO:0000259" key="5">
    <source>
        <dbReference type="SMART" id="SM01287"/>
    </source>
</evidence>
<dbReference type="HOGENOM" id="CLU_033828_0_0_1"/>
<dbReference type="PANTHER" id="PTHR45849:SF3">
    <property type="entry name" value="HISTONE CHAPERONE RTT106"/>
    <property type="match status" value="1"/>
</dbReference>
<organism evidence="6 7">
    <name type="scientific">Drechslerella stenobrocha 248</name>
    <dbReference type="NCBI Taxonomy" id="1043628"/>
    <lineage>
        <taxon>Eukaryota</taxon>
        <taxon>Fungi</taxon>
        <taxon>Dikarya</taxon>
        <taxon>Ascomycota</taxon>
        <taxon>Pezizomycotina</taxon>
        <taxon>Orbiliomycetes</taxon>
        <taxon>Orbiliales</taxon>
        <taxon>Orbiliaceae</taxon>
        <taxon>Drechslerella</taxon>
    </lineage>
</organism>